<sequence length="311" mass="35222">MELLNDQIDPVRVTVMILASSLRPPEPDTRNALSDSQTFAAAELACMILNNCAVASSSLSPLNHNLYVREVRAYGLLRSREIFSRDADMKKVFGVKRQTFSRILRHVRTRLQTGKDSPFGRPKFSAKLQLACGLHYLSKGVFYSVCLGTFGIGKSTAHKYVNKFILAVKHTYPNVIRIPSCAKLDTMVQRTMNKFRRFPEVQGTGRVLGAVDGTHINCPAPDNKREEYINRRRKYSLNVQGLVYPDCLDKIKHIILCCMILHNLCIDMDDHTEVQLNVELLDEAILEPDEAADKREIQEKFFGNLMGDNMS</sequence>
<accession>A0A1D1VGL5</accession>
<reference evidence="1 2" key="1">
    <citation type="journal article" date="2016" name="Nat. Commun.">
        <title>Extremotolerant tardigrade genome and improved radiotolerance of human cultured cells by tardigrade-unique protein.</title>
        <authorList>
            <person name="Hashimoto T."/>
            <person name="Horikawa D.D."/>
            <person name="Saito Y."/>
            <person name="Kuwahara H."/>
            <person name="Kozuka-Hata H."/>
            <person name="Shin-I T."/>
            <person name="Minakuchi Y."/>
            <person name="Ohishi K."/>
            <person name="Motoyama A."/>
            <person name="Aizu T."/>
            <person name="Enomoto A."/>
            <person name="Kondo K."/>
            <person name="Tanaka S."/>
            <person name="Hara Y."/>
            <person name="Koshikawa S."/>
            <person name="Sagara H."/>
            <person name="Miura T."/>
            <person name="Yokobori S."/>
            <person name="Miyagawa K."/>
            <person name="Suzuki Y."/>
            <person name="Kubo T."/>
            <person name="Oyama M."/>
            <person name="Kohara Y."/>
            <person name="Fujiyama A."/>
            <person name="Arakawa K."/>
            <person name="Katayama T."/>
            <person name="Toyoda A."/>
            <person name="Kunieda T."/>
        </authorList>
    </citation>
    <scope>NUCLEOTIDE SEQUENCE [LARGE SCALE GENOMIC DNA]</scope>
    <source>
        <strain evidence="1 2">YOKOZUNA-1</strain>
    </source>
</reference>
<dbReference type="AlphaFoldDB" id="A0A1D1VGL5"/>
<comment type="caution">
    <text evidence="1">The sequence shown here is derived from an EMBL/GenBank/DDBJ whole genome shotgun (WGS) entry which is preliminary data.</text>
</comment>
<name>A0A1D1VGL5_RAMVA</name>
<evidence type="ECO:0000313" key="1">
    <source>
        <dbReference type="EMBL" id="GAU97618.1"/>
    </source>
</evidence>
<evidence type="ECO:0000313" key="2">
    <source>
        <dbReference type="Proteomes" id="UP000186922"/>
    </source>
</evidence>
<gene>
    <name evidence="1" type="primary">RvY_08884-1</name>
    <name evidence="1" type="synonym">RvY_08884.1</name>
    <name evidence="1" type="ORF">RvY_08884</name>
</gene>
<proteinExistence type="predicted"/>
<dbReference type="OrthoDB" id="2668416at2759"/>
<keyword evidence="2" id="KW-1185">Reference proteome</keyword>
<dbReference type="STRING" id="947166.A0A1D1VGL5"/>
<dbReference type="EMBL" id="BDGG01000004">
    <property type="protein sequence ID" value="GAU97618.1"/>
    <property type="molecule type" value="Genomic_DNA"/>
</dbReference>
<organism evidence="1 2">
    <name type="scientific">Ramazzottius varieornatus</name>
    <name type="common">Water bear</name>
    <name type="synonym">Tardigrade</name>
    <dbReference type="NCBI Taxonomy" id="947166"/>
    <lineage>
        <taxon>Eukaryota</taxon>
        <taxon>Metazoa</taxon>
        <taxon>Ecdysozoa</taxon>
        <taxon>Tardigrada</taxon>
        <taxon>Eutardigrada</taxon>
        <taxon>Parachela</taxon>
        <taxon>Hypsibioidea</taxon>
        <taxon>Ramazzottiidae</taxon>
        <taxon>Ramazzottius</taxon>
    </lineage>
</organism>
<dbReference type="Proteomes" id="UP000186922">
    <property type="component" value="Unassembled WGS sequence"/>
</dbReference>
<protein>
    <recommendedName>
        <fullName evidence="3">DDE Tnp4 domain-containing protein</fullName>
    </recommendedName>
</protein>
<evidence type="ECO:0008006" key="3">
    <source>
        <dbReference type="Google" id="ProtNLM"/>
    </source>
</evidence>